<dbReference type="Proteomes" id="UP001364617">
    <property type="component" value="Unassembled WGS sequence"/>
</dbReference>
<dbReference type="AlphaFoldDB" id="A0AAN9GY60"/>
<evidence type="ECO:0000313" key="7">
    <source>
        <dbReference type="EMBL" id="KAK7136530.1"/>
    </source>
</evidence>
<organism evidence="7 8">
    <name type="scientific">Phoxinus phoxinus</name>
    <name type="common">Eurasian minnow</name>
    <dbReference type="NCBI Taxonomy" id="58324"/>
    <lineage>
        <taxon>Eukaryota</taxon>
        <taxon>Metazoa</taxon>
        <taxon>Chordata</taxon>
        <taxon>Craniata</taxon>
        <taxon>Vertebrata</taxon>
        <taxon>Euteleostomi</taxon>
        <taxon>Actinopterygii</taxon>
        <taxon>Neopterygii</taxon>
        <taxon>Teleostei</taxon>
        <taxon>Ostariophysi</taxon>
        <taxon>Cypriniformes</taxon>
        <taxon>Leuciscidae</taxon>
        <taxon>Phoxininae</taxon>
        <taxon>Phoxinus</taxon>
    </lineage>
</organism>
<keyword evidence="8" id="KW-1185">Reference proteome</keyword>
<feature type="region of interest" description="Disordered" evidence="6">
    <location>
        <begin position="1"/>
        <end position="40"/>
    </location>
</feature>
<keyword evidence="5" id="KW-0472">Membrane</keyword>
<comment type="similarity">
    <text evidence="2">Belongs to the TMEM263 family.</text>
</comment>
<sequence>MVKSVNSEVQSRSETYGGGEEHTEPSPSAADGGTDLATAPPGMIWRVTGVMRGVVGATVGGVSWLGGKSYEITKSAVSAVPSMGVGLVKGGVSAVAGGVSSVGSTVANKVTGKRKDKSE</sequence>
<dbReference type="EMBL" id="JAYKXH010000018">
    <property type="protein sequence ID" value="KAK7136530.1"/>
    <property type="molecule type" value="Genomic_DNA"/>
</dbReference>
<accession>A0AAN9GY60</accession>
<evidence type="ECO:0000256" key="6">
    <source>
        <dbReference type="SAM" id="MobiDB-lite"/>
    </source>
</evidence>
<evidence type="ECO:0000256" key="5">
    <source>
        <dbReference type="ARBA" id="ARBA00023136"/>
    </source>
</evidence>
<reference evidence="7 8" key="1">
    <citation type="submission" date="2024-02" db="EMBL/GenBank/DDBJ databases">
        <title>Chromosome-level genome assembly of the Eurasian Minnow (Phoxinus phoxinus).</title>
        <authorList>
            <person name="Oriowo T.O."/>
            <person name="Martin S."/>
            <person name="Stange M."/>
            <person name="Chrysostomakis Y."/>
            <person name="Brown T."/>
            <person name="Winkler S."/>
            <person name="Kukowka S."/>
            <person name="Myers E.W."/>
            <person name="Bohne A."/>
        </authorList>
    </citation>
    <scope>NUCLEOTIDE SEQUENCE [LARGE SCALE GENOMIC DNA]</scope>
    <source>
        <strain evidence="7">ZFMK-TIS-60720</strain>
        <tissue evidence="7">Whole Organism</tissue>
    </source>
</reference>
<name>A0AAN9GY60_9TELE</name>
<evidence type="ECO:0000256" key="1">
    <source>
        <dbReference type="ARBA" id="ARBA00004141"/>
    </source>
</evidence>
<dbReference type="Pfam" id="PF15475">
    <property type="entry name" value="UPF0444"/>
    <property type="match status" value="1"/>
</dbReference>
<comment type="subcellular location">
    <subcellularLocation>
        <location evidence="1">Membrane</location>
        <topology evidence="1">Multi-pass membrane protein</topology>
    </subcellularLocation>
</comment>
<evidence type="ECO:0000313" key="8">
    <source>
        <dbReference type="Proteomes" id="UP001364617"/>
    </source>
</evidence>
<dbReference type="GO" id="GO:0016020">
    <property type="term" value="C:membrane"/>
    <property type="evidence" value="ECO:0007669"/>
    <property type="project" value="UniProtKB-SubCell"/>
</dbReference>
<proteinExistence type="inferred from homology"/>
<keyword evidence="4" id="KW-1133">Transmembrane helix</keyword>
<evidence type="ECO:0000256" key="3">
    <source>
        <dbReference type="ARBA" id="ARBA00022692"/>
    </source>
</evidence>
<evidence type="ECO:0000256" key="2">
    <source>
        <dbReference type="ARBA" id="ARBA00008411"/>
    </source>
</evidence>
<keyword evidence="3" id="KW-0812">Transmembrane</keyword>
<dbReference type="PANTHER" id="PTHR31443">
    <property type="match status" value="1"/>
</dbReference>
<feature type="compositionally biased region" description="Polar residues" evidence="6">
    <location>
        <begin position="1"/>
        <end position="14"/>
    </location>
</feature>
<dbReference type="InterPro" id="IPR028153">
    <property type="entry name" value="UPF0444"/>
</dbReference>
<protein>
    <recommendedName>
        <fullName evidence="9">Transmembrane protein 263</fullName>
    </recommendedName>
</protein>
<gene>
    <name evidence="7" type="ORF">R3I93_016759</name>
</gene>
<evidence type="ECO:0000256" key="4">
    <source>
        <dbReference type="ARBA" id="ARBA00022989"/>
    </source>
</evidence>
<evidence type="ECO:0008006" key="9">
    <source>
        <dbReference type="Google" id="ProtNLM"/>
    </source>
</evidence>
<comment type="caution">
    <text evidence="7">The sequence shown here is derived from an EMBL/GenBank/DDBJ whole genome shotgun (WGS) entry which is preliminary data.</text>
</comment>